<dbReference type="SUPFAM" id="SSF53756">
    <property type="entry name" value="UDP-Glycosyltransferase/glycogen phosphorylase"/>
    <property type="match status" value="1"/>
</dbReference>
<feature type="domain" description="Glycosyl transferase family 1" evidence="1">
    <location>
        <begin position="357"/>
        <end position="505"/>
    </location>
</feature>
<proteinExistence type="predicted"/>
<accession>E6Q8Z4</accession>
<dbReference type="GO" id="GO:0016757">
    <property type="term" value="F:glycosyltransferase activity"/>
    <property type="evidence" value="ECO:0007669"/>
    <property type="project" value="InterPro"/>
</dbReference>
<organism evidence="2">
    <name type="scientific">mine drainage metagenome</name>
    <dbReference type="NCBI Taxonomy" id="410659"/>
    <lineage>
        <taxon>unclassified sequences</taxon>
        <taxon>metagenomes</taxon>
        <taxon>ecological metagenomes</taxon>
    </lineage>
</organism>
<dbReference type="Gene3D" id="3.40.50.2000">
    <property type="entry name" value="Glycogen Phosphorylase B"/>
    <property type="match status" value="1"/>
</dbReference>
<comment type="caution">
    <text evidence="2">The sequence shown here is derived from an EMBL/GenBank/DDBJ whole genome shotgun (WGS) entry which is preliminary data.</text>
</comment>
<dbReference type="Pfam" id="PF00534">
    <property type="entry name" value="Glycos_transf_1"/>
    <property type="match status" value="1"/>
</dbReference>
<dbReference type="PANTHER" id="PTHR46401">
    <property type="entry name" value="GLYCOSYLTRANSFERASE WBBK-RELATED"/>
    <property type="match status" value="1"/>
</dbReference>
<gene>
    <name evidence="2" type="primary">wcbE</name>
    <name evidence="2" type="ORF">CARN5_2926</name>
</gene>
<dbReference type="PANTHER" id="PTHR46401:SF8">
    <property type="entry name" value="BLL6006 PROTEIN"/>
    <property type="match status" value="1"/>
</dbReference>
<dbReference type="EMBL" id="CABP01000021">
    <property type="protein sequence ID" value="CBI03670.1"/>
    <property type="molecule type" value="Genomic_DNA"/>
</dbReference>
<reference evidence="2" key="1">
    <citation type="submission" date="2009-10" db="EMBL/GenBank/DDBJ databases">
        <title>Diversity of trophic interactions inside an arsenic-rich microbial ecosystem.</title>
        <authorList>
            <person name="Bertin P.N."/>
            <person name="Heinrich-Salmeron A."/>
            <person name="Pelletier E."/>
            <person name="Goulhen-Chollet F."/>
            <person name="Arsene-Ploetze F."/>
            <person name="Gallien S."/>
            <person name="Calteau A."/>
            <person name="Vallenet D."/>
            <person name="Casiot C."/>
            <person name="Chane-Woon-Ming B."/>
            <person name="Giloteaux L."/>
            <person name="Barakat M."/>
            <person name="Bonnefoy V."/>
            <person name="Bruneel O."/>
            <person name="Chandler M."/>
            <person name="Cleiss J."/>
            <person name="Duran R."/>
            <person name="Elbaz-Poulichet F."/>
            <person name="Fonknechten N."/>
            <person name="Lauga B."/>
            <person name="Mornico D."/>
            <person name="Ortet P."/>
            <person name="Schaeffer C."/>
            <person name="Siguier P."/>
            <person name="Alexander Thil Smith A."/>
            <person name="Van Dorsselaer A."/>
            <person name="Weissenbach J."/>
            <person name="Medigue C."/>
            <person name="Le Paslier D."/>
        </authorList>
    </citation>
    <scope>NUCLEOTIDE SEQUENCE</scope>
</reference>
<evidence type="ECO:0000259" key="1">
    <source>
        <dbReference type="Pfam" id="PF00534"/>
    </source>
</evidence>
<evidence type="ECO:0000313" key="2">
    <source>
        <dbReference type="EMBL" id="CBI03670.1"/>
    </source>
</evidence>
<name>E6Q8Z4_9ZZZZ</name>
<sequence>MEPDQVRALVADPNYIVFTASCEMKNNINPLRVLMEMRPALDGFYGIPQETRLLYGVLSTLPELELSGLLQMSTRSVRGGVYGNAALSEAERVHRFARVVVSLKGRSALDWKGDVVEWLDSFRQTWRLRLGAWTGLGRIPLGHFETRYFRDFIWQELYGRSLPAADREQVLLGDYRVCGYPWRRMHLVGIERAQVLSRSRYPVLDTRGLDVFVAQTPFPGRVSRGTALVVHYHDAIPVLMPHTISDRAFHQASHFQAMAANVRSGARFVCVSDATRRDLLSLFPEAEPLAHTIHNMLPAHYYPAEPAPERVADIVRRHLHGEFEGKIRGKAKVFRLARAFESEEKKTAFYAGVLGPGSRFMLMVSTIEPRKNHARLLEAWEALRGTADPDLKLVLVGHIGWDYQTALEGFLPWIEQGSLFLLHGVPADALRLLYRQAVVTVCPSVGEGFDFSGAEAMRCGGVVAASDIPVHREVYGDAACYFDPYDTASVVEVLRQIICSPDAESLQARLRAVGAEQSARYLPERILPQWEAFLHRC</sequence>
<dbReference type="CDD" id="cd03809">
    <property type="entry name" value="GT4_MtfB-like"/>
    <property type="match status" value="1"/>
</dbReference>
<protein>
    <submittedName>
        <fullName evidence="2">WcbE</fullName>
    </submittedName>
</protein>
<dbReference type="AlphaFoldDB" id="E6Q8Z4"/>
<dbReference type="InterPro" id="IPR001296">
    <property type="entry name" value="Glyco_trans_1"/>
</dbReference>